<protein>
    <submittedName>
        <fullName evidence="1">Uncharacterized protein</fullName>
    </submittedName>
</protein>
<accession>A0A6I1EMT8</accession>
<comment type="caution">
    <text evidence="1">The sequence shown here is derived from an EMBL/GenBank/DDBJ whole genome shotgun (WGS) entry which is preliminary data.</text>
</comment>
<evidence type="ECO:0000313" key="2">
    <source>
        <dbReference type="Proteomes" id="UP000430564"/>
    </source>
</evidence>
<dbReference type="RefSeq" id="WP_152157880.1">
    <property type="nucleotide sequence ID" value="NZ_WEHX01000014.1"/>
</dbReference>
<name>A0A6I1EMT8_9BURK</name>
<reference evidence="1 2" key="1">
    <citation type="submission" date="2019-10" db="EMBL/GenBank/DDBJ databases">
        <title>Genome diversity of Sutterella seckii.</title>
        <authorList>
            <person name="Chaplin A.V."/>
            <person name="Sokolova S.R."/>
            <person name="Mosin K.A."/>
            <person name="Ivanova E.L."/>
            <person name="Kochetkova T.O."/>
            <person name="Goltsov A.Y."/>
            <person name="Trofimov D.Y."/>
            <person name="Efimov B.A."/>
        </authorList>
    </citation>
    <scope>NUCLEOTIDE SEQUENCE [LARGE SCALE GENOMIC DNA]</scope>
    <source>
        <strain evidence="1 2">ASD393</strain>
    </source>
</reference>
<organism evidence="1 2">
    <name type="scientific">Sutterella seckii</name>
    <dbReference type="NCBI Taxonomy" id="1944635"/>
    <lineage>
        <taxon>Bacteria</taxon>
        <taxon>Pseudomonadati</taxon>
        <taxon>Pseudomonadota</taxon>
        <taxon>Betaproteobacteria</taxon>
        <taxon>Burkholderiales</taxon>
        <taxon>Sutterellaceae</taxon>
        <taxon>Sutterella</taxon>
    </lineage>
</organism>
<sequence length="64" mass="6915">MGGGYNYELKRPRPKGLKGFAQFSDSLAPEGARTKDHKSIAARQVSTAFESDFSHAGSMDQPLA</sequence>
<dbReference type="AlphaFoldDB" id="A0A6I1EMT8"/>
<gene>
    <name evidence="1" type="ORF">GBM95_03880</name>
</gene>
<dbReference type="EMBL" id="WEHX01000014">
    <property type="protein sequence ID" value="KAB7661827.1"/>
    <property type="molecule type" value="Genomic_DNA"/>
</dbReference>
<dbReference type="Proteomes" id="UP000430564">
    <property type="component" value="Unassembled WGS sequence"/>
</dbReference>
<proteinExistence type="predicted"/>
<evidence type="ECO:0000313" key="1">
    <source>
        <dbReference type="EMBL" id="KAB7661827.1"/>
    </source>
</evidence>